<dbReference type="Proteomes" id="UP001371456">
    <property type="component" value="Unassembled WGS sequence"/>
</dbReference>
<comment type="caution">
    <text evidence="1">The sequence shown here is derived from an EMBL/GenBank/DDBJ whole genome shotgun (WGS) entry which is preliminary data.</text>
</comment>
<dbReference type="EMBL" id="JBANQN010000010">
    <property type="protein sequence ID" value="KAK6777803.1"/>
    <property type="molecule type" value="Genomic_DNA"/>
</dbReference>
<evidence type="ECO:0000313" key="1">
    <source>
        <dbReference type="EMBL" id="KAK6777803.1"/>
    </source>
</evidence>
<proteinExistence type="predicted"/>
<dbReference type="AlphaFoldDB" id="A0AAN8T544"/>
<name>A0AAN8T544_SOLBU</name>
<accession>A0AAN8T544</accession>
<gene>
    <name evidence="1" type="ORF">RDI58_024521</name>
</gene>
<protein>
    <submittedName>
        <fullName evidence="1">Uncharacterized protein</fullName>
    </submittedName>
</protein>
<sequence>MIYRSYYRMSWSTIGGVQGLVSNLQITEPCTVFRSTYVRYITTASPKNFPKFLLHFPCHLRLPSTICRCFYQP</sequence>
<keyword evidence="2" id="KW-1185">Reference proteome</keyword>
<reference evidence="1 2" key="1">
    <citation type="submission" date="2024-02" db="EMBL/GenBank/DDBJ databases">
        <title>de novo genome assembly of Solanum bulbocastanum strain 11H21.</title>
        <authorList>
            <person name="Hosaka A.J."/>
        </authorList>
    </citation>
    <scope>NUCLEOTIDE SEQUENCE [LARGE SCALE GENOMIC DNA]</scope>
    <source>
        <tissue evidence="1">Young leaves</tissue>
    </source>
</reference>
<evidence type="ECO:0000313" key="2">
    <source>
        <dbReference type="Proteomes" id="UP001371456"/>
    </source>
</evidence>
<organism evidence="1 2">
    <name type="scientific">Solanum bulbocastanum</name>
    <name type="common">Wild potato</name>
    <dbReference type="NCBI Taxonomy" id="147425"/>
    <lineage>
        <taxon>Eukaryota</taxon>
        <taxon>Viridiplantae</taxon>
        <taxon>Streptophyta</taxon>
        <taxon>Embryophyta</taxon>
        <taxon>Tracheophyta</taxon>
        <taxon>Spermatophyta</taxon>
        <taxon>Magnoliopsida</taxon>
        <taxon>eudicotyledons</taxon>
        <taxon>Gunneridae</taxon>
        <taxon>Pentapetalae</taxon>
        <taxon>asterids</taxon>
        <taxon>lamiids</taxon>
        <taxon>Solanales</taxon>
        <taxon>Solanaceae</taxon>
        <taxon>Solanoideae</taxon>
        <taxon>Solaneae</taxon>
        <taxon>Solanum</taxon>
    </lineage>
</organism>